<proteinExistence type="inferred from homology"/>
<dbReference type="AlphaFoldDB" id="A0AAE5BW86"/>
<feature type="region of interest" description="Disordered" evidence="13">
    <location>
        <begin position="91"/>
        <end position="122"/>
    </location>
</feature>
<dbReference type="Proteomes" id="UP001193501">
    <property type="component" value="Unassembled WGS sequence"/>
</dbReference>
<name>A0AAE5BW86_9RHOB</name>
<dbReference type="Gene3D" id="3.40.50.720">
    <property type="entry name" value="NAD(P)-binding Rossmann-like Domain"/>
    <property type="match status" value="1"/>
</dbReference>
<evidence type="ECO:0000313" key="16">
    <source>
        <dbReference type="EMBL" id="NBZ88534.1"/>
    </source>
</evidence>
<evidence type="ECO:0000256" key="4">
    <source>
        <dbReference type="ARBA" id="ARBA00022840"/>
    </source>
</evidence>
<dbReference type="GO" id="GO:0008641">
    <property type="term" value="F:ubiquitin-like modifier activating enzyme activity"/>
    <property type="evidence" value="ECO:0007669"/>
    <property type="project" value="InterPro"/>
</dbReference>
<evidence type="ECO:0000256" key="9">
    <source>
        <dbReference type="ARBA" id="ARBA00073635"/>
    </source>
</evidence>
<dbReference type="InterPro" id="IPR045886">
    <property type="entry name" value="ThiF/MoeB/HesA"/>
</dbReference>
<dbReference type="InterPro" id="IPR035985">
    <property type="entry name" value="Ubiquitin-activating_enz"/>
</dbReference>
<dbReference type="InterPro" id="IPR000594">
    <property type="entry name" value="ThiF_NAD_FAD-bd"/>
</dbReference>
<dbReference type="PANTHER" id="PTHR10953:SF102">
    <property type="entry name" value="ADENYLYLTRANSFERASE AND SULFURTRANSFERASE MOCS3"/>
    <property type="match status" value="1"/>
</dbReference>
<keyword evidence="3" id="KW-0547">Nucleotide-binding</keyword>
<evidence type="ECO:0000313" key="17">
    <source>
        <dbReference type="Proteomes" id="UP001193501"/>
    </source>
</evidence>
<comment type="subunit">
    <text evidence="7">Homodimer. Forms a stable heterotetrameric complex of 2 MoeB and 2 MoaD during adenylation of MoaD.</text>
</comment>
<reference evidence="16" key="1">
    <citation type="submission" date="2020-01" db="EMBL/GenBank/DDBJ databases">
        <authorList>
            <person name="Chen W.-M."/>
        </authorList>
    </citation>
    <scope>NUCLEOTIDE SEQUENCE</scope>
    <source>
        <strain evidence="16">CYK-10</strain>
    </source>
</reference>
<dbReference type="EMBL" id="JAABNR010000011">
    <property type="protein sequence ID" value="NBZ88534.1"/>
    <property type="molecule type" value="Genomic_DNA"/>
</dbReference>
<feature type="transmembrane region" description="Helical" evidence="14">
    <location>
        <begin position="55"/>
        <end position="75"/>
    </location>
</feature>
<dbReference type="SUPFAM" id="SSF69572">
    <property type="entry name" value="Activating enzymes of the ubiquitin-like proteins"/>
    <property type="match status" value="1"/>
</dbReference>
<dbReference type="RefSeq" id="WP_168775347.1">
    <property type="nucleotide sequence ID" value="NZ_JAABNR010000011.1"/>
</dbReference>
<comment type="similarity">
    <text evidence="1">Belongs to the HesA/MoeB/ThiF family.</text>
</comment>
<evidence type="ECO:0000256" key="7">
    <source>
        <dbReference type="ARBA" id="ARBA00063809"/>
    </source>
</evidence>
<gene>
    <name evidence="16" type="primary">moeB</name>
    <name evidence="16" type="ORF">GV832_13150</name>
</gene>
<keyword evidence="17" id="KW-1185">Reference proteome</keyword>
<keyword evidence="14" id="KW-0812">Transmembrane</keyword>
<evidence type="ECO:0000259" key="15">
    <source>
        <dbReference type="Pfam" id="PF00899"/>
    </source>
</evidence>
<evidence type="ECO:0000256" key="13">
    <source>
        <dbReference type="SAM" id="MobiDB-lite"/>
    </source>
</evidence>
<keyword evidence="14" id="KW-0472">Membrane</keyword>
<dbReference type="Pfam" id="PF00899">
    <property type="entry name" value="ThiF"/>
    <property type="match status" value="1"/>
</dbReference>
<dbReference type="GO" id="GO:0008146">
    <property type="term" value="F:sulfotransferase activity"/>
    <property type="evidence" value="ECO:0007669"/>
    <property type="project" value="TreeGrafter"/>
</dbReference>
<keyword evidence="14" id="KW-1133">Transmembrane helix</keyword>
<evidence type="ECO:0000256" key="8">
    <source>
        <dbReference type="ARBA" id="ARBA00066884"/>
    </source>
</evidence>
<evidence type="ECO:0000256" key="2">
    <source>
        <dbReference type="ARBA" id="ARBA00022679"/>
    </source>
</evidence>
<evidence type="ECO:0000256" key="12">
    <source>
        <dbReference type="ARBA" id="ARBA00078531"/>
    </source>
</evidence>
<dbReference type="FunFam" id="3.40.50.720:FF:000033">
    <property type="entry name" value="Adenylyltransferase and sulfurtransferase MOCS3"/>
    <property type="match status" value="1"/>
</dbReference>
<evidence type="ECO:0000256" key="3">
    <source>
        <dbReference type="ARBA" id="ARBA00022741"/>
    </source>
</evidence>
<evidence type="ECO:0000256" key="14">
    <source>
        <dbReference type="SAM" id="Phobius"/>
    </source>
</evidence>
<comment type="caution">
    <text evidence="16">The sequence shown here is derived from an EMBL/GenBank/DDBJ whole genome shotgun (WGS) entry which is preliminary data.</text>
</comment>
<feature type="domain" description="THIF-type NAD/FAD binding fold" evidence="15">
    <location>
        <begin position="128"/>
        <end position="362"/>
    </location>
</feature>
<evidence type="ECO:0000256" key="5">
    <source>
        <dbReference type="ARBA" id="ARBA00052218"/>
    </source>
</evidence>
<protein>
    <recommendedName>
        <fullName evidence="9">Molybdopterin-synthase adenylyltransferase</fullName>
        <ecNumber evidence="8">2.7.7.80</ecNumber>
    </recommendedName>
    <alternativeName>
        <fullName evidence="12">MoaD protein adenylase</fullName>
    </alternativeName>
    <alternativeName>
        <fullName evidence="10">Molybdopterin-converting factor subunit 1 adenylase</fullName>
    </alternativeName>
    <alternativeName>
        <fullName evidence="11">Sulfur carrier protein MoaD adenylyltransferase</fullName>
    </alternativeName>
</protein>
<accession>A0AAE5BW86</accession>
<dbReference type="GO" id="GO:0004792">
    <property type="term" value="F:thiosulfate-cyanide sulfurtransferase activity"/>
    <property type="evidence" value="ECO:0007669"/>
    <property type="project" value="TreeGrafter"/>
</dbReference>
<keyword evidence="16" id="KW-0548">Nucleotidyltransferase</keyword>
<dbReference type="GO" id="GO:0005524">
    <property type="term" value="F:ATP binding"/>
    <property type="evidence" value="ECO:0007669"/>
    <property type="project" value="UniProtKB-KW"/>
</dbReference>
<keyword evidence="2" id="KW-0808">Transferase</keyword>
<keyword evidence="4" id="KW-0067">ATP-binding</keyword>
<dbReference type="NCBIfam" id="NF004281">
    <property type="entry name" value="PRK05690.1"/>
    <property type="match status" value="1"/>
</dbReference>
<dbReference type="EC" id="2.7.7.80" evidence="8"/>
<comment type="function">
    <text evidence="6">Catalyzes the adenylation by ATP of the carboxyl group of the C-terminal glycine of sulfur carrier protein MoaD.</text>
</comment>
<dbReference type="GO" id="GO:0005829">
    <property type="term" value="C:cytosol"/>
    <property type="evidence" value="ECO:0007669"/>
    <property type="project" value="TreeGrafter"/>
</dbReference>
<evidence type="ECO:0000256" key="6">
    <source>
        <dbReference type="ARBA" id="ARBA00055169"/>
    </source>
</evidence>
<comment type="catalytic activity">
    <reaction evidence="5">
        <text>[molybdopterin-synthase sulfur-carrier protein]-C-terminal Gly-Gly + ATP + H(+) = [molybdopterin-synthase sulfur-carrier protein]-C-terminal Gly-Gly-AMP + diphosphate</text>
        <dbReference type="Rhea" id="RHEA:43616"/>
        <dbReference type="Rhea" id="RHEA-COMP:12159"/>
        <dbReference type="Rhea" id="RHEA-COMP:12202"/>
        <dbReference type="ChEBI" id="CHEBI:15378"/>
        <dbReference type="ChEBI" id="CHEBI:30616"/>
        <dbReference type="ChEBI" id="CHEBI:33019"/>
        <dbReference type="ChEBI" id="CHEBI:90618"/>
        <dbReference type="ChEBI" id="CHEBI:90778"/>
        <dbReference type="EC" id="2.7.7.80"/>
    </reaction>
</comment>
<dbReference type="GO" id="GO:0061605">
    <property type="term" value="F:molybdopterin-synthase adenylyltransferase activity"/>
    <property type="evidence" value="ECO:0007669"/>
    <property type="project" value="UniProtKB-EC"/>
</dbReference>
<organism evidence="16 17">
    <name type="scientific">Stagnihabitans tardus</name>
    <dbReference type="NCBI Taxonomy" id="2699202"/>
    <lineage>
        <taxon>Bacteria</taxon>
        <taxon>Pseudomonadati</taxon>
        <taxon>Pseudomonadota</taxon>
        <taxon>Alphaproteobacteria</taxon>
        <taxon>Rhodobacterales</taxon>
        <taxon>Paracoccaceae</taxon>
        <taxon>Stagnihabitans</taxon>
    </lineage>
</organism>
<dbReference type="PANTHER" id="PTHR10953">
    <property type="entry name" value="UBIQUITIN-ACTIVATING ENZYME E1"/>
    <property type="match status" value="1"/>
</dbReference>
<sequence length="367" mass="39042">MTAILGLLAGFWVLGWVFDVAPWKRLIPMGLVWFGSGAVLVAAPGSDLALRLGGWRSWAALSVLGALVLAYRAGLRRLRARARASGRVPADWLGSAEPRPPATAKGDESGAPQPAKPGAFSPSELSRYARHILLREIGGPGQRALKEARVLVVGAGGLGSPALMYLAASGVGTIGVIDADVVDDSNLQRQIIHRTATVGQPKVASAAAAMTALNPHIRVIPHDMRLDETSAHLIADYDLILDGCDNFDTRYLVNRLCHAAKKPLISAAITQWEGQISLFHTALGTPCYQCCFPERPAPGMVPTCAEAGVAAPLPGILGAMMAMEALKHLTEAGETLKNRLYLYDALYTEARSFEITRRPDCPICGQG</sequence>
<evidence type="ECO:0000256" key="10">
    <source>
        <dbReference type="ARBA" id="ARBA00075110"/>
    </source>
</evidence>
<evidence type="ECO:0000256" key="1">
    <source>
        <dbReference type="ARBA" id="ARBA00009919"/>
    </source>
</evidence>
<dbReference type="CDD" id="cd00757">
    <property type="entry name" value="ThiF_MoeB_HesA_family"/>
    <property type="match status" value="1"/>
</dbReference>
<evidence type="ECO:0000256" key="11">
    <source>
        <dbReference type="ARBA" id="ARBA00075328"/>
    </source>
</evidence>